<dbReference type="EMBL" id="LUGG01000001">
    <property type="protein sequence ID" value="OBZ79326.1"/>
    <property type="molecule type" value="Genomic_DNA"/>
</dbReference>
<sequence length="328" mass="34594">MPAQQKALFLQAKHGHFVVGTREVPAPAAGEVLVKVEATALNPVDWKIQKYGGFITDYPAVLGEDAAGIVEEVGEGVTSFKKGDRVIFQGRLDNDHATYQQYTLITAELVSKLPSQFSFDQGVTIPLGLSTAALGLYNVKSVDKSAALSPPWEEGGRGKYAATPIVVMGGSSAVGQFVLQLAKLSGFSPIITTASPRNAAQLTALGATHVLDRHLAPDVLSAEINIGYDVLMPGGKLLITLGDAVDESKKAEGRTVVNVLGMVQLPFNVAVGASLFSKLFGLLEEGAVKPLHFEVLPHGLKGIAGGLKRLENDQVSARKLVVHPQDAA</sequence>
<dbReference type="CDD" id="cd08249">
    <property type="entry name" value="enoyl_reductase_like"/>
    <property type="match status" value="1"/>
</dbReference>
<dbReference type="PANTHER" id="PTHR45348:SF2">
    <property type="entry name" value="ZINC-TYPE ALCOHOL DEHYDROGENASE-LIKE PROTEIN C2E1P3.01"/>
    <property type="match status" value="1"/>
</dbReference>
<proteinExistence type="predicted"/>
<dbReference type="InterPro" id="IPR047122">
    <property type="entry name" value="Trans-enoyl_RdTase-like"/>
</dbReference>
<dbReference type="InterPro" id="IPR020843">
    <property type="entry name" value="ER"/>
</dbReference>
<gene>
    <name evidence="2" type="primary">TOXD_0</name>
    <name evidence="2" type="ORF">A0H81_00191</name>
</gene>
<dbReference type="SMART" id="SM00829">
    <property type="entry name" value="PKS_ER"/>
    <property type="match status" value="1"/>
</dbReference>
<dbReference type="Gene3D" id="3.90.180.10">
    <property type="entry name" value="Medium-chain alcohol dehydrogenases, catalytic domain"/>
    <property type="match status" value="1"/>
</dbReference>
<protein>
    <submittedName>
        <fullName evidence="2">Protein TOXD</fullName>
    </submittedName>
</protein>
<dbReference type="AlphaFoldDB" id="A0A1C7MSG8"/>
<dbReference type="InterPro" id="IPR013154">
    <property type="entry name" value="ADH-like_N"/>
</dbReference>
<accession>A0A1C7MSG8</accession>
<evidence type="ECO:0000259" key="1">
    <source>
        <dbReference type="SMART" id="SM00829"/>
    </source>
</evidence>
<dbReference type="SUPFAM" id="SSF50129">
    <property type="entry name" value="GroES-like"/>
    <property type="match status" value="1"/>
</dbReference>
<dbReference type="PANTHER" id="PTHR45348">
    <property type="entry name" value="HYPOTHETICAL OXIDOREDUCTASE (EUROFUNG)"/>
    <property type="match status" value="1"/>
</dbReference>
<evidence type="ECO:0000313" key="2">
    <source>
        <dbReference type="EMBL" id="OBZ79326.1"/>
    </source>
</evidence>
<dbReference type="Proteomes" id="UP000092993">
    <property type="component" value="Unassembled WGS sequence"/>
</dbReference>
<dbReference type="GO" id="GO:0016651">
    <property type="term" value="F:oxidoreductase activity, acting on NAD(P)H"/>
    <property type="evidence" value="ECO:0007669"/>
    <property type="project" value="InterPro"/>
</dbReference>
<dbReference type="Gene3D" id="3.40.50.720">
    <property type="entry name" value="NAD(P)-binding Rossmann-like Domain"/>
    <property type="match status" value="1"/>
</dbReference>
<dbReference type="OMA" id="PENQDFG"/>
<organism evidence="2 3">
    <name type="scientific">Grifola frondosa</name>
    <name type="common">Maitake</name>
    <name type="synonym">Polyporus frondosus</name>
    <dbReference type="NCBI Taxonomy" id="5627"/>
    <lineage>
        <taxon>Eukaryota</taxon>
        <taxon>Fungi</taxon>
        <taxon>Dikarya</taxon>
        <taxon>Basidiomycota</taxon>
        <taxon>Agaricomycotina</taxon>
        <taxon>Agaricomycetes</taxon>
        <taxon>Polyporales</taxon>
        <taxon>Grifolaceae</taxon>
        <taxon>Grifola</taxon>
    </lineage>
</organism>
<dbReference type="InterPro" id="IPR036291">
    <property type="entry name" value="NAD(P)-bd_dom_sf"/>
</dbReference>
<name>A0A1C7MSG8_GRIFR</name>
<dbReference type="SUPFAM" id="SSF51735">
    <property type="entry name" value="NAD(P)-binding Rossmann-fold domains"/>
    <property type="match status" value="1"/>
</dbReference>
<keyword evidence="3" id="KW-1185">Reference proteome</keyword>
<comment type="caution">
    <text evidence="2">The sequence shown here is derived from an EMBL/GenBank/DDBJ whole genome shotgun (WGS) entry which is preliminary data.</text>
</comment>
<dbReference type="STRING" id="5627.A0A1C7MSG8"/>
<evidence type="ECO:0000313" key="3">
    <source>
        <dbReference type="Proteomes" id="UP000092993"/>
    </source>
</evidence>
<dbReference type="InterPro" id="IPR011032">
    <property type="entry name" value="GroES-like_sf"/>
</dbReference>
<dbReference type="Pfam" id="PF08240">
    <property type="entry name" value="ADH_N"/>
    <property type="match status" value="1"/>
</dbReference>
<feature type="domain" description="Enoyl reductase (ER)" evidence="1">
    <location>
        <begin position="15"/>
        <end position="322"/>
    </location>
</feature>
<reference evidence="2 3" key="1">
    <citation type="submission" date="2016-03" db="EMBL/GenBank/DDBJ databases">
        <title>Whole genome sequencing of Grifola frondosa 9006-11.</title>
        <authorList>
            <person name="Min B."/>
            <person name="Park H."/>
            <person name="Kim J.-G."/>
            <person name="Cho H."/>
            <person name="Oh Y.-L."/>
            <person name="Kong W.-S."/>
            <person name="Choi I.-G."/>
        </authorList>
    </citation>
    <scope>NUCLEOTIDE SEQUENCE [LARGE SCALE GENOMIC DNA]</scope>
    <source>
        <strain evidence="2 3">9006-11</strain>
    </source>
</reference>
<dbReference type="OrthoDB" id="3233595at2759"/>